<dbReference type="KEGG" id="vg:55011147"/>
<dbReference type="GeneID" id="55011147"/>
<dbReference type="RefSeq" id="YP_009819729.1">
    <property type="nucleotide sequence ID" value="NC_048152.1"/>
</dbReference>
<dbReference type="EMBL" id="MK411746">
    <property type="protein sequence ID" value="QAY16168.1"/>
    <property type="molecule type" value="Genomic_DNA"/>
</dbReference>
<evidence type="ECO:0000313" key="2">
    <source>
        <dbReference type="Proteomes" id="UP000289206"/>
    </source>
</evidence>
<gene>
    <name evidence="1" type="primary">56</name>
    <name evidence="1" type="ORF">SEA_SONALI_56</name>
</gene>
<reference evidence="1 2" key="1">
    <citation type="submission" date="2019-01" db="EMBL/GenBank/DDBJ databases">
        <authorList>
            <person name="Adair T.L."/>
            <person name="Lucas L.G."/>
            <person name="Young A.M."/>
            <person name="Antrich S.C."/>
            <person name="Baird A.G."/>
            <person name="Dunn E.L."/>
            <person name="Fernandes B.I."/>
            <person name="Fraley E.G."/>
            <person name="Ghanem A.X."/>
            <person name="Gilbert M.G."/>
            <person name="Morris T.B."/>
            <person name="Nortch B.D."/>
            <person name="Overcash M.E."/>
            <person name="Pavleszek K.E."/>
            <person name="Pellegrini L.I.O."/>
            <person name="Pham L.T."/>
            <person name="Rule L.S."/>
            <person name="Schultz E.M."/>
            <person name="Smith J."/>
            <person name="Thong B.J."/>
            <person name="Turner H.A."/>
            <person name="Walker G."/>
            <person name="Whitaker Z.J."/>
            <person name="Wilsey R.N."/>
            <person name="Yanney R.L."/>
            <person name="Klyczek K."/>
            <person name="Garlena R.A."/>
            <person name="Russell D.A."/>
            <person name="Pope W.H."/>
            <person name="Jacobs-Sera D."/>
            <person name="Hatfull G.F."/>
        </authorList>
    </citation>
    <scope>NUCLEOTIDE SEQUENCE [LARGE SCALE GENOMIC DNA]</scope>
</reference>
<protein>
    <submittedName>
        <fullName evidence="1">Uncharacterized protein</fullName>
    </submittedName>
</protein>
<evidence type="ECO:0000313" key="1">
    <source>
        <dbReference type="EMBL" id="QAY16168.1"/>
    </source>
</evidence>
<dbReference type="Proteomes" id="UP000289206">
    <property type="component" value="Segment"/>
</dbReference>
<keyword evidence="2" id="KW-1185">Reference proteome</keyword>
<accession>A0A411CQH2</accession>
<name>A0A411CQH2_9CAUD</name>
<organism evidence="1 2">
    <name type="scientific">Arthrobacter phage Sonali</name>
    <dbReference type="NCBI Taxonomy" id="2510495"/>
    <lineage>
        <taxon>Viruses</taxon>
        <taxon>Duplodnaviria</taxon>
        <taxon>Heunggongvirae</taxon>
        <taxon>Uroviricota</taxon>
        <taxon>Caudoviricetes</taxon>
        <taxon>Sonalivirus</taxon>
        <taxon>Sonalivirus sonali</taxon>
    </lineage>
</organism>
<sequence>MPPQMVKTRNTLLSLEETRLAATSIKLLATSKGFQQYKPLHDALVAAGYPGSYATFTRLLSAARQAQETEVATIARFFNVQPRDLTGSENPMKDPAPPRLVEFDLPVQAVPEGPVRALPLPRSRRDPKPGNVQVPAAELLALAEAINGLTEVLRASWVTPGPEEMPAAS</sequence>
<proteinExistence type="predicted"/>